<evidence type="ECO:0000313" key="2">
    <source>
        <dbReference type="Proteomes" id="UP000558070"/>
    </source>
</evidence>
<gene>
    <name evidence="1" type="ORF">HCB47_14460</name>
</gene>
<name>A0A7X0ZK68_9LIST</name>
<reference evidence="1 2" key="1">
    <citation type="submission" date="2020-03" db="EMBL/GenBank/DDBJ databases">
        <title>Soil Listeria distribution.</title>
        <authorList>
            <person name="Liao J."/>
            <person name="Wiedmann M."/>
        </authorList>
    </citation>
    <scope>NUCLEOTIDE SEQUENCE [LARGE SCALE GENOMIC DNA]</scope>
    <source>
        <strain evidence="1 2">FSL L7-0072</strain>
    </source>
</reference>
<dbReference type="Proteomes" id="UP000558070">
    <property type="component" value="Unassembled WGS sequence"/>
</dbReference>
<proteinExistence type="predicted"/>
<protein>
    <submittedName>
        <fullName evidence="1">Uncharacterized protein</fullName>
    </submittedName>
</protein>
<sequence>MRELYSEGLSGKVIFKLDQSGNKLYMKNYKRLGLGKGIEVVGYTYSKKEAGLFLEGTKELLEEVLHNLNCDDKNLWKTEEEPNVTNEKEVLSFEDKVILTAADYMTREFSEEDNDLEDLEEYRVSMVELTKDYVKKGENILIATGYVDEPYCHLDAFIDIKNKSIFQEITPFDDNVDDESIILTLFQGETEEALLSEINKIFFEAMAMADEDKVQELLDERNAKSKGFTR</sequence>
<dbReference type="AlphaFoldDB" id="A0A7X0ZK68"/>
<organism evidence="1 2">
    <name type="scientific">Listeria farberi</name>
    <dbReference type="NCBI Taxonomy" id="2713500"/>
    <lineage>
        <taxon>Bacteria</taxon>
        <taxon>Bacillati</taxon>
        <taxon>Bacillota</taxon>
        <taxon>Bacilli</taxon>
        <taxon>Bacillales</taxon>
        <taxon>Listeriaceae</taxon>
        <taxon>Listeria</taxon>
    </lineage>
</organism>
<comment type="caution">
    <text evidence="1">The sequence shown here is derived from an EMBL/GenBank/DDBJ whole genome shotgun (WGS) entry which is preliminary data.</text>
</comment>
<dbReference type="EMBL" id="JAARZO010000007">
    <property type="protein sequence ID" value="MBC2288817.1"/>
    <property type="molecule type" value="Genomic_DNA"/>
</dbReference>
<accession>A0A7X0ZK68</accession>
<evidence type="ECO:0000313" key="1">
    <source>
        <dbReference type="EMBL" id="MBC2288817.1"/>
    </source>
</evidence>
<dbReference type="RefSeq" id="WP_185608226.1">
    <property type="nucleotide sequence ID" value="NZ_JAARZO010000007.1"/>
</dbReference>